<dbReference type="GO" id="GO:0016874">
    <property type="term" value="F:ligase activity"/>
    <property type="evidence" value="ECO:0007669"/>
    <property type="project" value="UniProtKB-KW"/>
</dbReference>
<keyword evidence="6" id="KW-0511">Multifunctional enzyme</keyword>
<protein>
    <submittedName>
        <fullName evidence="10">Glutamate-ammonia-ligase adenylyltransferase</fullName>
        <ecNumber evidence="10">2.7.7.42</ecNumber>
    </submittedName>
</protein>
<dbReference type="InterPro" id="IPR043519">
    <property type="entry name" value="NT_sf"/>
</dbReference>
<evidence type="ECO:0000256" key="6">
    <source>
        <dbReference type="ARBA" id="ARBA00023268"/>
    </source>
</evidence>
<evidence type="ECO:0000256" key="5">
    <source>
        <dbReference type="ARBA" id="ARBA00022842"/>
    </source>
</evidence>
<evidence type="ECO:0000256" key="7">
    <source>
        <dbReference type="SAM" id="MobiDB-lite"/>
    </source>
</evidence>
<evidence type="ECO:0000313" key="10">
    <source>
        <dbReference type="EMBL" id="QDV46441.1"/>
    </source>
</evidence>
<keyword evidence="3" id="KW-0547">Nucleotide-binding</keyword>
<keyword evidence="5" id="KW-0460">Magnesium</keyword>
<dbReference type="InterPro" id="IPR005190">
    <property type="entry name" value="GlnE_rpt_dom"/>
</dbReference>
<keyword evidence="11" id="KW-1185">Reference proteome</keyword>
<dbReference type="SUPFAM" id="SSF81301">
    <property type="entry name" value="Nucleotidyltransferase"/>
    <property type="match status" value="2"/>
</dbReference>
<dbReference type="EC" id="2.7.7.42" evidence="10"/>
<evidence type="ECO:0000256" key="2">
    <source>
        <dbReference type="ARBA" id="ARBA00022695"/>
    </source>
</evidence>
<evidence type="ECO:0000313" key="11">
    <source>
        <dbReference type="Proteomes" id="UP000319004"/>
    </source>
</evidence>
<evidence type="ECO:0000256" key="3">
    <source>
        <dbReference type="ARBA" id="ARBA00022741"/>
    </source>
</evidence>
<dbReference type="InterPro" id="IPR013546">
    <property type="entry name" value="PII_UdlTrfase/GS_AdlTrfase"/>
</dbReference>
<feature type="domain" description="Glutamate-ammonia ligase adenylyltransferase repeated" evidence="8">
    <location>
        <begin position="630"/>
        <end position="876"/>
    </location>
</feature>
<dbReference type="KEGG" id="snep:Enr13x_63500"/>
<dbReference type="GO" id="GO:0008882">
    <property type="term" value="F:[glutamate-ammonia-ligase] adenylyltransferase activity"/>
    <property type="evidence" value="ECO:0007669"/>
    <property type="project" value="UniProtKB-EC"/>
</dbReference>
<accession>A0A518HZZ6</accession>
<organism evidence="10 11">
    <name type="scientific">Stieleria neptunia</name>
    <dbReference type="NCBI Taxonomy" id="2527979"/>
    <lineage>
        <taxon>Bacteria</taxon>
        <taxon>Pseudomonadati</taxon>
        <taxon>Planctomycetota</taxon>
        <taxon>Planctomycetia</taxon>
        <taxon>Pirellulales</taxon>
        <taxon>Pirellulaceae</taxon>
        <taxon>Stieleria</taxon>
    </lineage>
</organism>
<keyword evidence="10" id="KW-0436">Ligase</keyword>
<dbReference type="CDD" id="cd05401">
    <property type="entry name" value="NT_GlnE_GlnD_like"/>
    <property type="match status" value="1"/>
</dbReference>
<evidence type="ECO:0000259" key="8">
    <source>
        <dbReference type="Pfam" id="PF03710"/>
    </source>
</evidence>
<dbReference type="Proteomes" id="UP000319004">
    <property type="component" value="Chromosome"/>
</dbReference>
<proteinExistence type="predicted"/>
<name>A0A518HZZ6_9BACT</name>
<dbReference type="InterPro" id="IPR023057">
    <property type="entry name" value="GlnE"/>
</dbReference>
<evidence type="ECO:0000256" key="4">
    <source>
        <dbReference type="ARBA" id="ARBA00022840"/>
    </source>
</evidence>
<dbReference type="Pfam" id="PF08335">
    <property type="entry name" value="GlnD_UR_UTase"/>
    <property type="match status" value="2"/>
</dbReference>
<keyword evidence="2 10" id="KW-0548">Nucleotidyltransferase</keyword>
<keyword evidence="1 10" id="KW-0808">Transferase</keyword>
<keyword evidence="4" id="KW-0067">ATP-binding</keyword>
<dbReference type="SUPFAM" id="SSF81593">
    <property type="entry name" value="Nucleotidyltransferase substrate binding subunit/domain"/>
    <property type="match status" value="2"/>
</dbReference>
<dbReference type="Pfam" id="PF03710">
    <property type="entry name" value="GlnE"/>
    <property type="match status" value="2"/>
</dbReference>
<dbReference type="AlphaFoldDB" id="A0A518HZZ6"/>
<gene>
    <name evidence="10" type="primary">glnE</name>
    <name evidence="10" type="ORF">Enr13x_63500</name>
</gene>
<dbReference type="OrthoDB" id="9759366at2"/>
<dbReference type="Gene3D" id="1.20.120.330">
    <property type="entry name" value="Nucleotidyltransferases domain 2"/>
    <property type="match status" value="2"/>
</dbReference>
<sequence>MKPPTPSSTNRAADPAGSDDSAFDWIDTGRVNHWATTRQHLVSIWNCGAPPDLLDTLRARLQRHFDDLDDLDATIKNLDRFIAASRSPTSLLSLFERDEAALSALLQIFATSQTLANRLIADPESFDLMRASDGQPAERKFLVDELVAELEMLESPNRAALAIRKFTSREIVRIAYGEFVRDLSPDHVGQQLAFVADAVLEAALKFVLRRQAERVGLPRRIDGQTVRLAVIGLGHLGGTEMGYGSPLELLFLYDAIEEKNESHREFVRQVVADVIALVSSEDAAALNIAIDTSFRPLGSEVVIGGSSLTARRLESEGRTWQRIKLTKARVVAGDHALGSGFLGRLEPWIYRRFMSRQDFAEVRSLRRKLQRRFDSQQTDGDDVLMAPGGRRDIELMIQFLQLLHGGDIKSVRVGSTAEAINALEREGCLTHQEGSLLSKGYARLCRLQHQLSVMFGRSTSCLPNDDLMRRRVAWHLGIRDEQGKSGDLERFQSQLRETFQLNRKVLNHLMVDAPSDEDSDSPQDFAIETELVLDPSPDPESVRQTLSRYALRDPDRAMLHLDSLATESIQFLSGRRCRHFFASLAPHLLAEIATTPDPDRTLVTLAEVAESIGGKSSLWELFGTNRATMQLMIRMCAATPYLSSILIEMPGMIDELIDSLLMNRLPSAQRLDARSIDLCRRATDIDVVLHGFKNSAHLMIGVRDILGKESVQATHRSLADTAEACVRRVAEYEQEQLAMRFGDPIGPDGQPAELIAVALGKFGGREPNYHSDLDVVFLYTGDGQTRRRVGGPRRTITNAQFFNQLTSAIMARVNRPGEYGRLYELDGRLRPTGEEGVLAVSLDQFTNRFQRGMAPLWQRLALCKARVISGSRHVRKHAGDTLLGILRGTEWRPAMAQEIRELRLRMQQTASEENLKRGVGGTVDVEFVAQMLTLQHIRMHPDIHATGTIDALQKLADAGLLPADTSLRLINNYRTLRRVEANLRLMNVSARHELPDRVSKMRDLAFLMNESDPKMIEALVQQARTSNRELFDGLFED</sequence>
<dbReference type="GO" id="GO:0000820">
    <property type="term" value="P:regulation of glutamine family amino acid metabolic process"/>
    <property type="evidence" value="ECO:0007669"/>
    <property type="project" value="TreeGrafter"/>
</dbReference>
<feature type="region of interest" description="Disordered" evidence="7">
    <location>
        <begin position="1"/>
        <end position="20"/>
    </location>
</feature>
<dbReference type="GO" id="GO:0005829">
    <property type="term" value="C:cytosol"/>
    <property type="evidence" value="ECO:0007669"/>
    <property type="project" value="TreeGrafter"/>
</dbReference>
<feature type="domain" description="PII-uridylyltransferase/Glutamine-synthetase adenylyltransferase" evidence="9">
    <location>
        <begin position="373"/>
        <end position="505"/>
    </location>
</feature>
<feature type="domain" description="Glutamate-ammonia ligase adenylyltransferase repeated" evidence="8">
    <location>
        <begin position="104"/>
        <end position="342"/>
    </location>
</feature>
<evidence type="ECO:0000259" key="9">
    <source>
        <dbReference type="Pfam" id="PF08335"/>
    </source>
</evidence>
<dbReference type="EMBL" id="CP037423">
    <property type="protein sequence ID" value="QDV46441.1"/>
    <property type="molecule type" value="Genomic_DNA"/>
</dbReference>
<reference evidence="10 11" key="1">
    <citation type="submission" date="2019-03" db="EMBL/GenBank/DDBJ databases">
        <title>Deep-cultivation of Planctomycetes and their phenomic and genomic characterization uncovers novel biology.</title>
        <authorList>
            <person name="Wiegand S."/>
            <person name="Jogler M."/>
            <person name="Boedeker C."/>
            <person name="Pinto D."/>
            <person name="Vollmers J."/>
            <person name="Rivas-Marin E."/>
            <person name="Kohn T."/>
            <person name="Peeters S.H."/>
            <person name="Heuer A."/>
            <person name="Rast P."/>
            <person name="Oberbeckmann S."/>
            <person name="Bunk B."/>
            <person name="Jeske O."/>
            <person name="Meyerdierks A."/>
            <person name="Storesund J.E."/>
            <person name="Kallscheuer N."/>
            <person name="Luecker S."/>
            <person name="Lage O.M."/>
            <person name="Pohl T."/>
            <person name="Merkel B.J."/>
            <person name="Hornburger P."/>
            <person name="Mueller R.-W."/>
            <person name="Bruemmer F."/>
            <person name="Labrenz M."/>
            <person name="Spormann A.M."/>
            <person name="Op den Camp H."/>
            <person name="Overmann J."/>
            <person name="Amann R."/>
            <person name="Jetten M.S.M."/>
            <person name="Mascher T."/>
            <person name="Medema M.H."/>
            <person name="Devos D.P."/>
            <person name="Kaster A.-K."/>
            <person name="Ovreas L."/>
            <person name="Rohde M."/>
            <person name="Galperin M.Y."/>
            <person name="Jogler C."/>
        </authorList>
    </citation>
    <scope>NUCLEOTIDE SEQUENCE [LARGE SCALE GENOMIC DNA]</scope>
    <source>
        <strain evidence="10 11">Enr13</strain>
    </source>
</reference>
<feature type="domain" description="PII-uridylyltransferase/Glutamine-synthetase adenylyltransferase" evidence="9">
    <location>
        <begin position="896"/>
        <end position="1029"/>
    </location>
</feature>
<dbReference type="RefSeq" id="WP_145390591.1">
    <property type="nucleotide sequence ID" value="NZ_CP037423.1"/>
</dbReference>
<dbReference type="GO" id="GO:0005524">
    <property type="term" value="F:ATP binding"/>
    <property type="evidence" value="ECO:0007669"/>
    <property type="project" value="UniProtKB-KW"/>
</dbReference>
<evidence type="ECO:0000256" key="1">
    <source>
        <dbReference type="ARBA" id="ARBA00022679"/>
    </source>
</evidence>
<dbReference type="Gene3D" id="1.20.120.1510">
    <property type="match status" value="1"/>
</dbReference>
<dbReference type="PANTHER" id="PTHR30621:SF0">
    <property type="entry name" value="BIFUNCTIONAL GLUTAMINE SYNTHETASE ADENYLYLTRANSFERASE_ADENYLYL-REMOVING ENZYME"/>
    <property type="match status" value="1"/>
</dbReference>
<dbReference type="PANTHER" id="PTHR30621">
    <property type="entry name" value="GLUTAMINE SYNTHETASE ADENYLYLTRANSFERASE"/>
    <property type="match status" value="1"/>
</dbReference>
<dbReference type="Gene3D" id="3.30.460.10">
    <property type="entry name" value="Beta Polymerase, domain 2"/>
    <property type="match status" value="2"/>
</dbReference>